<proteinExistence type="predicted"/>
<dbReference type="AlphaFoldDB" id="A0A4U9RRW8"/>
<protein>
    <submittedName>
        <fullName evidence="1">Uncharacterized protein</fullName>
    </submittedName>
</protein>
<accession>A0A4U9RRW8</accession>
<evidence type="ECO:0000313" key="1">
    <source>
        <dbReference type="EMBL" id="VTQ94371.1"/>
    </source>
</evidence>
<organism evidence="1 2">
    <name type="scientific">Hathewaya histolytica</name>
    <name type="common">Clostridium histolyticum</name>
    <dbReference type="NCBI Taxonomy" id="1498"/>
    <lineage>
        <taxon>Bacteria</taxon>
        <taxon>Bacillati</taxon>
        <taxon>Bacillota</taxon>
        <taxon>Clostridia</taxon>
        <taxon>Eubacteriales</taxon>
        <taxon>Clostridiaceae</taxon>
        <taxon>Hathewaya</taxon>
    </lineage>
</organism>
<gene>
    <name evidence="1" type="ORF">NCTC503_02311</name>
</gene>
<evidence type="ECO:0000313" key="2">
    <source>
        <dbReference type="Proteomes" id="UP000308489"/>
    </source>
</evidence>
<keyword evidence="2" id="KW-1185">Reference proteome</keyword>
<dbReference type="Proteomes" id="UP000308489">
    <property type="component" value="Chromosome 1"/>
</dbReference>
<sequence>MDKDNLVNNVPYYKNKDVGESLEDYIVRKDKEINKNKIKSEKLQNELYGFSIYPQTDLYTKDPNHFY</sequence>
<name>A0A4U9RRW8_HATHI</name>
<reference evidence="1 2" key="1">
    <citation type="submission" date="2019-05" db="EMBL/GenBank/DDBJ databases">
        <authorList>
            <consortium name="Pathogen Informatics"/>
        </authorList>
    </citation>
    <scope>NUCLEOTIDE SEQUENCE [LARGE SCALE GENOMIC DNA]</scope>
    <source>
        <strain evidence="1 2">NCTC503</strain>
    </source>
</reference>
<dbReference type="EMBL" id="LR590481">
    <property type="protein sequence ID" value="VTQ94371.1"/>
    <property type="molecule type" value="Genomic_DNA"/>
</dbReference>
<dbReference type="RefSeq" id="WP_138210850.1">
    <property type="nucleotide sequence ID" value="NZ_CBCRUQ010000002.1"/>
</dbReference>
<dbReference type="KEGG" id="hhw:NCTC503_02311"/>